<proteinExistence type="predicted"/>
<accession>A0A286F8J7</accession>
<keyword evidence="2" id="KW-1185">Reference proteome</keyword>
<dbReference type="EMBL" id="OCNH01000001">
    <property type="protein sequence ID" value="SOD79513.1"/>
    <property type="molecule type" value="Genomic_DNA"/>
</dbReference>
<sequence>MFAQLIEDVLIIGSDEPNLLNSKVQQIVVSR</sequence>
<dbReference type="Proteomes" id="UP000219452">
    <property type="component" value="Unassembled WGS sequence"/>
</dbReference>
<organism evidence="1 2">
    <name type="scientific">Spirosoma fluviale</name>
    <dbReference type="NCBI Taxonomy" id="1597977"/>
    <lineage>
        <taxon>Bacteria</taxon>
        <taxon>Pseudomonadati</taxon>
        <taxon>Bacteroidota</taxon>
        <taxon>Cytophagia</taxon>
        <taxon>Cytophagales</taxon>
        <taxon>Cytophagaceae</taxon>
        <taxon>Spirosoma</taxon>
    </lineage>
</organism>
<evidence type="ECO:0000313" key="2">
    <source>
        <dbReference type="Proteomes" id="UP000219452"/>
    </source>
</evidence>
<reference evidence="2" key="1">
    <citation type="submission" date="2017-09" db="EMBL/GenBank/DDBJ databases">
        <authorList>
            <person name="Varghese N."/>
            <person name="Submissions S."/>
        </authorList>
    </citation>
    <scope>NUCLEOTIDE SEQUENCE [LARGE SCALE GENOMIC DNA]</scope>
    <source>
        <strain evidence="2">DSM 29961</strain>
    </source>
</reference>
<protein>
    <submittedName>
        <fullName evidence="1">Uncharacterized protein</fullName>
    </submittedName>
</protein>
<dbReference type="AlphaFoldDB" id="A0A286F8J7"/>
<name>A0A286F8J7_9BACT</name>
<evidence type="ECO:0000313" key="1">
    <source>
        <dbReference type="EMBL" id="SOD79513.1"/>
    </source>
</evidence>
<gene>
    <name evidence="1" type="ORF">SAMN06269250_0984</name>
</gene>